<accession>A0A7I8JPC6</accession>
<gene>
    <name evidence="13" type="ORF">SI7747_15018455</name>
</gene>
<keyword evidence="14" id="KW-1185">Reference proteome</keyword>
<reference evidence="13 14" key="1">
    <citation type="submission" date="2019-12" db="EMBL/GenBank/DDBJ databases">
        <authorList>
            <person name="Scholz U."/>
            <person name="Mascher M."/>
            <person name="Fiebig A."/>
        </authorList>
    </citation>
    <scope>NUCLEOTIDE SEQUENCE</scope>
</reference>
<dbReference type="AlphaFoldDB" id="A0A7I8JPC6"/>
<evidence type="ECO:0000259" key="12">
    <source>
        <dbReference type="PROSITE" id="PS50011"/>
    </source>
</evidence>
<evidence type="ECO:0000256" key="8">
    <source>
        <dbReference type="ARBA" id="ARBA00023170"/>
    </source>
</evidence>
<feature type="compositionally biased region" description="Pro residues" evidence="9">
    <location>
        <begin position="223"/>
        <end position="239"/>
    </location>
</feature>
<evidence type="ECO:0000256" key="11">
    <source>
        <dbReference type="SAM" id="SignalP"/>
    </source>
</evidence>
<dbReference type="PANTHER" id="PTHR48007:SF22">
    <property type="entry name" value="PROTEIN STRUBBELIG-RECEPTOR FAMILY 3-LIKE ISOFORM X1"/>
    <property type="match status" value="1"/>
</dbReference>
<dbReference type="GO" id="GO:0016020">
    <property type="term" value="C:membrane"/>
    <property type="evidence" value="ECO:0007669"/>
    <property type="project" value="UniProtKB-SubCell"/>
</dbReference>
<dbReference type="PANTHER" id="PTHR48007">
    <property type="entry name" value="LEUCINE-RICH REPEAT RECEPTOR-LIKE PROTEIN KINASE PXC1"/>
    <property type="match status" value="1"/>
</dbReference>
<comment type="subcellular location">
    <subcellularLocation>
        <location evidence="1">Membrane</location>
    </subcellularLocation>
</comment>
<dbReference type="GO" id="GO:0005524">
    <property type="term" value="F:ATP binding"/>
    <property type="evidence" value="ECO:0007669"/>
    <property type="project" value="InterPro"/>
</dbReference>
<dbReference type="InterPro" id="IPR032675">
    <property type="entry name" value="LRR_dom_sf"/>
</dbReference>
<feature type="chain" id="PRO_5029847871" description="Protein kinase domain-containing protein" evidence="11">
    <location>
        <begin position="23"/>
        <end position="697"/>
    </location>
</feature>
<keyword evidence="3 10" id="KW-0812">Transmembrane</keyword>
<dbReference type="InterPro" id="IPR046959">
    <property type="entry name" value="PRK1-6/SRF4-like"/>
</dbReference>
<dbReference type="InterPro" id="IPR011009">
    <property type="entry name" value="Kinase-like_dom_sf"/>
</dbReference>
<keyword evidence="2" id="KW-0433">Leucine-rich repeat</keyword>
<dbReference type="GO" id="GO:0004672">
    <property type="term" value="F:protein kinase activity"/>
    <property type="evidence" value="ECO:0007669"/>
    <property type="project" value="InterPro"/>
</dbReference>
<dbReference type="FunFam" id="1.10.510.10:FF:000095">
    <property type="entry name" value="protein STRUBBELIG-RECEPTOR FAMILY 8"/>
    <property type="match status" value="1"/>
</dbReference>
<keyword evidence="4 11" id="KW-0732">Signal</keyword>
<evidence type="ECO:0000256" key="6">
    <source>
        <dbReference type="ARBA" id="ARBA00022989"/>
    </source>
</evidence>
<dbReference type="Gene3D" id="3.30.200.20">
    <property type="entry name" value="Phosphorylase Kinase, domain 1"/>
    <property type="match status" value="1"/>
</dbReference>
<evidence type="ECO:0000256" key="10">
    <source>
        <dbReference type="SAM" id="Phobius"/>
    </source>
</evidence>
<dbReference type="InterPro" id="IPR001245">
    <property type="entry name" value="Ser-Thr/Tyr_kinase_cat_dom"/>
</dbReference>
<evidence type="ECO:0000256" key="1">
    <source>
        <dbReference type="ARBA" id="ARBA00004370"/>
    </source>
</evidence>
<keyword evidence="7 10" id="KW-0472">Membrane</keyword>
<dbReference type="PROSITE" id="PS50011">
    <property type="entry name" value="PROTEIN_KINASE_DOM"/>
    <property type="match status" value="1"/>
</dbReference>
<evidence type="ECO:0000256" key="3">
    <source>
        <dbReference type="ARBA" id="ARBA00022692"/>
    </source>
</evidence>
<keyword evidence="5" id="KW-0677">Repeat</keyword>
<protein>
    <recommendedName>
        <fullName evidence="12">Protein kinase domain-containing protein</fullName>
    </recommendedName>
</protein>
<evidence type="ECO:0000313" key="14">
    <source>
        <dbReference type="Proteomes" id="UP001189122"/>
    </source>
</evidence>
<name>A0A7I8JPC6_SPIIN</name>
<keyword evidence="6 10" id="KW-1133">Transmembrane helix</keyword>
<dbReference type="Pfam" id="PF07714">
    <property type="entry name" value="PK_Tyr_Ser-Thr"/>
    <property type="match status" value="1"/>
</dbReference>
<dbReference type="FunFam" id="3.80.10.10:FF:000062">
    <property type="entry name" value="protein STRUBBELIG-RECEPTOR FAMILY 3"/>
    <property type="match status" value="1"/>
</dbReference>
<feature type="signal peptide" evidence="11">
    <location>
        <begin position="1"/>
        <end position="22"/>
    </location>
</feature>
<dbReference type="InterPro" id="IPR001611">
    <property type="entry name" value="Leu-rich_rpt"/>
</dbReference>
<evidence type="ECO:0000256" key="4">
    <source>
        <dbReference type="ARBA" id="ARBA00022729"/>
    </source>
</evidence>
<dbReference type="InterPro" id="IPR000719">
    <property type="entry name" value="Prot_kinase_dom"/>
</dbReference>
<evidence type="ECO:0000256" key="2">
    <source>
        <dbReference type="ARBA" id="ARBA00022614"/>
    </source>
</evidence>
<keyword evidence="8" id="KW-0675">Receptor</keyword>
<dbReference type="SUPFAM" id="SSF52058">
    <property type="entry name" value="L domain-like"/>
    <property type="match status" value="1"/>
</dbReference>
<feature type="region of interest" description="Disordered" evidence="9">
    <location>
        <begin position="215"/>
        <end position="243"/>
    </location>
</feature>
<proteinExistence type="predicted"/>
<evidence type="ECO:0000313" key="13">
    <source>
        <dbReference type="EMBL" id="CAA2632878.1"/>
    </source>
</evidence>
<dbReference type="EMBL" id="LR743602">
    <property type="protein sequence ID" value="CAA2632878.1"/>
    <property type="molecule type" value="Genomic_DNA"/>
</dbReference>
<dbReference type="EMBL" id="CACRZD030000015">
    <property type="protein sequence ID" value="CAA6672047.1"/>
    <property type="molecule type" value="Genomic_DNA"/>
</dbReference>
<organism evidence="13">
    <name type="scientific">Spirodela intermedia</name>
    <name type="common">Intermediate duckweed</name>
    <dbReference type="NCBI Taxonomy" id="51605"/>
    <lineage>
        <taxon>Eukaryota</taxon>
        <taxon>Viridiplantae</taxon>
        <taxon>Streptophyta</taxon>
        <taxon>Embryophyta</taxon>
        <taxon>Tracheophyta</taxon>
        <taxon>Spermatophyta</taxon>
        <taxon>Magnoliopsida</taxon>
        <taxon>Liliopsida</taxon>
        <taxon>Araceae</taxon>
        <taxon>Lemnoideae</taxon>
        <taxon>Spirodela</taxon>
    </lineage>
</organism>
<dbReference type="Gene3D" id="1.10.510.10">
    <property type="entry name" value="Transferase(Phosphotransferase) domain 1"/>
    <property type="match status" value="1"/>
</dbReference>
<dbReference type="Gene3D" id="3.80.10.10">
    <property type="entry name" value="Ribonuclease Inhibitor"/>
    <property type="match status" value="1"/>
</dbReference>
<sequence>MLVRLVLGLAAVLILPLSRVFAINSLYVSLGSPPLPGWIPNGGDPCVEGWQGVQCVGPNITGIILNGANLGGNLGDKLENFSSIITIFLSDNAFTGSIPSSLSRLGSLTDMSLGHNMLTGDLPDAFQPLTGLINLDLSFNNLSGQLPASMDSLSSLTTLHIQSNQLSGVLDVLQGLPLMDLNVANNLFSGPCPQSCITFQASICHNCRRSDGNPLNTTAAPSSSPPSPSSGPPVPPAAPSKPATAHLRRTITLPIIGLAFAGAIGIVILVLAMILIANYCLSKHRERRLTQESAVKKQEVGARARPRLELGGRDSLVLPSGDISSHEVHKVAVPKEASVKQQEEWGIEKLVPASVAPPAQLAVVEPPPVEETMRVPPEGRESPPGPVVKLSPPTSVASFSVGSLQQYTNSFGEENILRDSRLGRVYRARLPDGKQLAIMKLDNVNNSLPVDTFLEMVLGISELRHANILKLVGYCQKNLHDVLHGEEDLKRKLSWKARIQVALGAARALEYLHDSCEPPVVHQNFESSNILLDDELAVRVCDCGLSPLLSSSSVTQLSGKIRSFSYEAPEINESGSYTEHSDIYSFGVVMLELLTGRKPYDSSRPRGEQYLVRWASSQFYDINMLTKMVDPSIDGKYPEKSLSRFADIISRCVQFRPPVSEVVQDLVRMVDEMKGPQVKFFEGDDDGDDDVFVLADR</sequence>
<feature type="transmembrane region" description="Helical" evidence="10">
    <location>
        <begin position="255"/>
        <end position="281"/>
    </location>
</feature>
<feature type="domain" description="Protein kinase" evidence="12">
    <location>
        <begin position="411"/>
        <end position="681"/>
    </location>
</feature>
<evidence type="ECO:0000256" key="9">
    <source>
        <dbReference type="SAM" id="MobiDB-lite"/>
    </source>
</evidence>
<evidence type="ECO:0000256" key="7">
    <source>
        <dbReference type="ARBA" id="ARBA00023136"/>
    </source>
</evidence>
<evidence type="ECO:0000256" key="5">
    <source>
        <dbReference type="ARBA" id="ARBA00022737"/>
    </source>
</evidence>
<dbReference type="Proteomes" id="UP001189122">
    <property type="component" value="Unassembled WGS sequence"/>
</dbReference>
<dbReference type="SUPFAM" id="SSF56112">
    <property type="entry name" value="Protein kinase-like (PK-like)"/>
    <property type="match status" value="1"/>
</dbReference>
<dbReference type="Pfam" id="PF13855">
    <property type="entry name" value="LRR_8"/>
    <property type="match status" value="1"/>
</dbReference>